<dbReference type="Proteomes" id="UP000014680">
    <property type="component" value="Unassembled WGS sequence"/>
</dbReference>
<sequence length="472" mass="52748">MCTKCDLGYYLVSDTNECVASCADKYYAYEGTQTNPQKCIKCERNCTVCPGDKVEYCSKCEPGYFLYDEDRPQGCQSQCDDGDYETTENGIAKCKKCSVINNCLTCESQTQCTKCGNNQYVQADGSCGDTCPEKHRKGDGICEECPPLCSECQESGKNKCDVCDSNTFILEDKTCSMSCGDGYGEIKDTTPNWTCKKCVDNNCKTCVIFTEEKCVECDDDFYFNENTKRCESECNLTTHYVKISEKLRICSLCNKEFSNCQTCTSQRCTKCETNYYNQPDTPYTCEEDCPDAYFKGDGVCTKCADKCLSCDNIQCFSCEEKYVLANDKLTCERCDDKSCLKCSQGKEKCDKCESPKLLGKDSTCVDNCEIGYYNVNDEYCEMCREQNCAICDATECNECVLKSYMFNGTCVSSCPDGFYENIKVCSICSKSANEYGVCKQGDLECIGCSPRNDNGSAWTIPMLLALLCLAML</sequence>
<evidence type="ECO:0000313" key="2">
    <source>
        <dbReference type="Proteomes" id="UP000014680"/>
    </source>
</evidence>
<dbReference type="SMART" id="SM00261">
    <property type="entry name" value="FU"/>
    <property type="match status" value="7"/>
</dbReference>
<evidence type="ECO:0000313" key="1">
    <source>
        <dbReference type="EMBL" id="ELP83882.1"/>
    </source>
</evidence>
<gene>
    <name evidence="1" type="ORF">EIN_439360</name>
</gene>
<evidence type="ECO:0008006" key="3">
    <source>
        <dbReference type="Google" id="ProtNLM"/>
    </source>
</evidence>
<dbReference type="OMA" id="ATECNEC"/>
<dbReference type="PANTHER" id="PTHR46987:SF7">
    <property type="entry name" value="TNFR-CYS DOMAIN-CONTAINING PROTEIN"/>
    <property type="match status" value="1"/>
</dbReference>
<dbReference type="SUPFAM" id="SSF57184">
    <property type="entry name" value="Growth factor receptor domain"/>
    <property type="match status" value="4"/>
</dbReference>
<dbReference type="EMBL" id="KB207216">
    <property type="protein sequence ID" value="ELP83882.1"/>
    <property type="molecule type" value="Genomic_DNA"/>
</dbReference>
<dbReference type="KEGG" id="eiv:EIN_439360"/>
<organism evidence="1 2">
    <name type="scientific">Entamoeba invadens IP1</name>
    <dbReference type="NCBI Taxonomy" id="370355"/>
    <lineage>
        <taxon>Eukaryota</taxon>
        <taxon>Amoebozoa</taxon>
        <taxon>Evosea</taxon>
        <taxon>Archamoebae</taxon>
        <taxon>Mastigamoebida</taxon>
        <taxon>Entamoebidae</taxon>
        <taxon>Entamoeba</taxon>
    </lineage>
</organism>
<dbReference type="VEuPathDB" id="AmoebaDB:EIN_439360"/>
<dbReference type="OrthoDB" id="300641at2759"/>
<dbReference type="RefSeq" id="XP_004183228.1">
    <property type="nucleotide sequence ID" value="XM_004183180.1"/>
</dbReference>
<dbReference type="InterPro" id="IPR009030">
    <property type="entry name" value="Growth_fac_rcpt_cys_sf"/>
</dbReference>
<keyword evidence="2" id="KW-1185">Reference proteome</keyword>
<dbReference type="InterPro" id="IPR051514">
    <property type="entry name" value="R-spondin"/>
</dbReference>
<protein>
    <recommendedName>
        <fullName evidence="3">Furin repeat-containing protein</fullName>
    </recommendedName>
</protein>
<reference evidence="1 2" key="1">
    <citation type="submission" date="2012-10" db="EMBL/GenBank/DDBJ databases">
        <authorList>
            <person name="Zafar N."/>
            <person name="Inman J."/>
            <person name="Hall N."/>
            <person name="Lorenzi H."/>
            <person name="Caler E."/>
        </authorList>
    </citation>
    <scope>NUCLEOTIDE SEQUENCE [LARGE SCALE GENOMIC DNA]</scope>
    <source>
        <strain evidence="1 2">IP1</strain>
    </source>
</reference>
<proteinExistence type="predicted"/>
<dbReference type="AlphaFoldDB" id="A0A0A1TUT0"/>
<dbReference type="InterPro" id="IPR006212">
    <property type="entry name" value="Furin_repeat"/>
</dbReference>
<accession>A0A0A1TUT0</accession>
<dbReference type="PANTHER" id="PTHR46987">
    <property type="entry name" value="NEUROHYPOPHYSIAL HORMONES, N-TERMINAL DOMAIN CONTAINING PROTEIN"/>
    <property type="match status" value="1"/>
</dbReference>
<dbReference type="GeneID" id="14882881"/>
<dbReference type="Gene3D" id="2.10.220.10">
    <property type="entry name" value="Hormone Receptor, Insulin-like Growth Factor Receptor 1, Chain A, domain 2"/>
    <property type="match status" value="5"/>
</dbReference>
<name>A0A0A1TUT0_ENTIV</name>